<feature type="compositionally biased region" description="Acidic residues" evidence="1">
    <location>
        <begin position="195"/>
        <end position="245"/>
    </location>
</feature>
<sequence>MPKFDLDINGVDDGVAEGYEVWSGPMPTPGVYDGKLKVAQITVIDPEGRNKSKYAGKNRVKIGVELAGNTGDKAQFNGYVAWGGVNLVDSSKQFINQWLLALTDGSDEEFLKIKKAFYEGGIRVDEKKEHITAIGRWAVESPNGELPIKLSLKHRQFTKTLDDGTKSTRTQVEIAAFLRRDGGSSAGGAASADEPAAEPTDDDEDNYDYGDDDGDSGEVEVDGDAGEFDESVLDADSEDEPVTTG</sequence>
<dbReference type="RefSeq" id="NP_818614.1">
    <property type="nucleotide sequence ID" value="NC_004689.1"/>
</dbReference>
<proteinExistence type="predicted"/>
<keyword evidence="3" id="KW-1185">Reference proteome</keyword>
<reference evidence="2 3" key="1">
    <citation type="journal article" date="2003" name="Cell">
        <title>Origins of highly mosaic mycobacteriophage genomes.</title>
        <authorList>
            <person name="Pedulla M.L."/>
            <person name="Ford M.E."/>
            <person name="Houtz J.M."/>
            <person name="Karthikeyan T."/>
            <person name="Wadsworth C."/>
            <person name="Lewis J.A."/>
            <person name="Jacobs-Sera D."/>
            <person name="Falbo J."/>
            <person name="Gross J."/>
            <person name="Pannunzio N.R."/>
            <person name="Brucker W."/>
            <person name="Kumar V."/>
            <person name="Kandasamy J."/>
            <person name="Keenan L."/>
            <person name="Bardarov S."/>
            <person name="Kriakov J."/>
            <person name="Lawrence J.G."/>
            <person name="Jacobs W.R. Jr."/>
            <person name="Hendrix R.W."/>
            <person name="Hatfull G.F."/>
        </authorList>
    </citation>
    <scope>NUCLEOTIDE SEQUENCE</scope>
</reference>
<name>Q855Z6_9CAUD</name>
<dbReference type="Proteomes" id="UP000000731">
    <property type="component" value="Segment"/>
</dbReference>
<evidence type="ECO:0000313" key="3">
    <source>
        <dbReference type="Proteomes" id="UP000000731"/>
    </source>
</evidence>
<evidence type="ECO:0000256" key="1">
    <source>
        <dbReference type="SAM" id="MobiDB-lite"/>
    </source>
</evidence>
<dbReference type="OrthoDB" id="25139at10239"/>
<dbReference type="EMBL" id="AY129339">
    <property type="protein sequence ID" value="AAN02130.1"/>
    <property type="molecule type" value="Genomic_DNA"/>
</dbReference>
<gene>
    <name evidence="2" type="primary">76</name>
    <name evidence="2" type="ORF">PBI_BARNYARD_76</name>
</gene>
<organism evidence="2 3">
    <name type="scientific">Mycobacterium phage Barnyard</name>
    <dbReference type="NCBI Taxonomy" id="205880"/>
    <lineage>
        <taxon>Viruses</taxon>
        <taxon>Duplodnaviria</taxon>
        <taxon>Heunggongvirae</taxon>
        <taxon>Uroviricota</taxon>
        <taxon>Caudoviricetes</taxon>
        <taxon>Barnyardvirus</taxon>
        <taxon>Barnyardvirus barnyard</taxon>
    </lineage>
</organism>
<protein>
    <submittedName>
        <fullName evidence="2">Uncharacterized protein</fullName>
    </submittedName>
</protein>
<evidence type="ECO:0000313" key="2">
    <source>
        <dbReference type="EMBL" id="AAN02130.1"/>
    </source>
</evidence>
<feature type="region of interest" description="Disordered" evidence="1">
    <location>
        <begin position="183"/>
        <end position="245"/>
    </location>
</feature>
<dbReference type="KEGG" id="vg:1260282"/>
<accession>Q855Z6</accession>